<feature type="non-terminal residue" evidence="1">
    <location>
        <position position="280"/>
    </location>
</feature>
<accession>X1UCF6</accession>
<evidence type="ECO:0000313" key="1">
    <source>
        <dbReference type="EMBL" id="GAJ01267.1"/>
    </source>
</evidence>
<name>X1UCF6_9ZZZZ</name>
<sequence>EKFSDRLRATKFLIVEEFVEEISREFQRAGYRIRKDLARKSKLELHGYEFSYAFIAEKFYRFGILIFNPETIPFKKGKRLMPTSLFNRAIYEIEKESKCIGTFVLFDPRLSERSIINTRNLLEKGKVFVTTYRDERFLFVHEIEQGIREFIAGNLNRIELLRDTVEQRLRKLVGEVKKVRDLVIEDSMMVSQLNSLTSGQYLPNRPKSSRLAKLMAPVKNVVDREARNLEIFERKFEDEKSYIEMLMEQFDKRLLLPNLSDLKAKLYSISKLESKFEPIR</sequence>
<comment type="caution">
    <text evidence="1">The sequence shown here is derived from an EMBL/GenBank/DDBJ whole genome shotgun (WGS) entry which is preliminary data.</text>
</comment>
<gene>
    <name evidence="1" type="ORF">S12H4_29991</name>
</gene>
<protein>
    <submittedName>
        <fullName evidence="1">Uncharacterized protein</fullName>
    </submittedName>
</protein>
<proteinExistence type="predicted"/>
<organism evidence="1">
    <name type="scientific">marine sediment metagenome</name>
    <dbReference type="NCBI Taxonomy" id="412755"/>
    <lineage>
        <taxon>unclassified sequences</taxon>
        <taxon>metagenomes</taxon>
        <taxon>ecological metagenomes</taxon>
    </lineage>
</organism>
<dbReference type="EMBL" id="BARW01017346">
    <property type="protein sequence ID" value="GAJ01267.1"/>
    <property type="molecule type" value="Genomic_DNA"/>
</dbReference>
<feature type="non-terminal residue" evidence="1">
    <location>
        <position position="1"/>
    </location>
</feature>
<reference evidence="1" key="1">
    <citation type="journal article" date="2014" name="Front. Microbiol.">
        <title>High frequency of phylogenetically diverse reductive dehalogenase-homologous genes in deep subseafloor sedimentary metagenomes.</title>
        <authorList>
            <person name="Kawai M."/>
            <person name="Futagami T."/>
            <person name="Toyoda A."/>
            <person name="Takaki Y."/>
            <person name="Nishi S."/>
            <person name="Hori S."/>
            <person name="Arai W."/>
            <person name="Tsubouchi T."/>
            <person name="Morono Y."/>
            <person name="Uchiyama I."/>
            <person name="Ito T."/>
            <person name="Fujiyama A."/>
            <person name="Inagaki F."/>
            <person name="Takami H."/>
        </authorList>
    </citation>
    <scope>NUCLEOTIDE SEQUENCE</scope>
    <source>
        <strain evidence="1">Expedition CK06-06</strain>
    </source>
</reference>
<dbReference type="AlphaFoldDB" id="X1UCF6"/>